<dbReference type="OrthoDB" id="8611009at2"/>
<reference evidence="1" key="1">
    <citation type="submission" date="2009-04" db="EMBL/GenBank/DDBJ databases">
        <authorList>
            <person name="Weinstock G."/>
            <person name="Sodergren E."/>
            <person name="Clifton S."/>
            <person name="Fulton L."/>
            <person name="Fulton B."/>
            <person name="Courtney L."/>
            <person name="Fronick C."/>
            <person name="Harrison M."/>
            <person name="Strong C."/>
            <person name="Farmer C."/>
            <person name="Delahaunty K."/>
            <person name="Markovic C."/>
            <person name="Hall O."/>
            <person name="Minx P."/>
            <person name="Tomlinson C."/>
            <person name="Mitreva M."/>
            <person name="Nelson J."/>
            <person name="Hou S."/>
            <person name="Wollam A."/>
            <person name="Pepin K.H."/>
            <person name="Johnson M."/>
            <person name="Bhonagiri V."/>
            <person name="Nash W.E."/>
            <person name="Warren W."/>
            <person name="Chinwalla A."/>
            <person name="Mardis E.R."/>
            <person name="Wilson R.K."/>
        </authorList>
    </citation>
    <scope>NUCLEOTIDE SEQUENCE [LARGE SCALE GENOMIC DNA]</scope>
    <source>
        <strain evidence="1">ATCC 51147</strain>
    </source>
</reference>
<dbReference type="AlphaFoldDB" id="C4GMX7"/>
<dbReference type="EMBL" id="ACJW02000008">
    <property type="protein sequence ID" value="EEP66662.1"/>
    <property type="molecule type" value="Genomic_DNA"/>
</dbReference>
<dbReference type="Proteomes" id="UP000003009">
    <property type="component" value="Unassembled WGS sequence"/>
</dbReference>
<protein>
    <submittedName>
        <fullName evidence="1">Uncharacterized protein</fullName>
    </submittedName>
</protein>
<gene>
    <name evidence="1" type="ORF">GCWU000324_03065</name>
</gene>
<accession>C4GMX7</accession>
<sequence>MNALPETYGGYAVPADYRAFAQSLAAERIYAYPLPNITLDLILLPAA</sequence>
<name>C4GMX7_9NEIS</name>
<dbReference type="HOGENOM" id="CLU_3169124_0_0_4"/>
<organism evidence="1 2">
    <name type="scientific">Kingella oralis ATCC 51147</name>
    <dbReference type="NCBI Taxonomy" id="629741"/>
    <lineage>
        <taxon>Bacteria</taxon>
        <taxon>Pseudomonadati</taxon>
        <taxon>Pseudomonadota</taxon>
        <taxon>Betaproteobacteria</taxon>
        <taxon>Neisseriales</taxon>
        <taxon>Neisseriaceae</taxon>
        <taxon>Kingella</taxon>
    </lineage>
</organism>
<dbReference type="GeneID" id="84907494"/>
<proteinExistence type="predicted"/>
<dbReference type="STRING" id="629741.GCWU000324_03065"/>
<evidence type="ECO:0000313" key="2">
    <source>
        <dbReference type="Proteomes" id="UP000003009"/>
    </source>
</evidence>
<keyword evidence="2" id="KW-1185">Reference proteome</keyword>
<dbReference type="RefSeq" id="WP_003798811.1">
    <property type="nucleotide sequence ID" value="NZ_GG665874.1"/>
</dbReference>
<comment type="caution">
    <text evidence="1">The sequence shown here is derived from an EMBL/GenBank/DDBJ whole genome shotgun (WGS) entry which is preliminary data.</text>
</comment>
<evidence type="ECO:0000313" key="1">
    <source>
        <dbReference type="EMBL" id="EEP66662.1"/>
    </source>
</evidence>